<dbReference type="AlphaFoldDB" id="A0A1N7S317"/>
<keyword evidence="2" id="KW-1185">Reference proteome</keyword>
<accession>A0A1N7S317</accession>
<sequence length="61" mass="6956">MLDPVRRHTWTYENRGFSTITGTRAQINSSKVRNISAVLLTRSRLSPVMQPTAGKWEQVIV</sequence>
<organism evidence="1 2">
    <name type="scientific">Paraburkholderia piptadeniae</name>
    <dbReference type="NCBI Taxonomy" id="1701573"/>
    <lineage>
        <taxon>Bacteria</taxon>
        <taxon>Pseudomonadati</taxon>
        <taxon>Pseudomonadota</taxon>
        <taxon>Betaproteobacteria</taxon>
        <taxon>Burkholderiales</taxon>
        <taxon>Burkholderiaceae</taxon>
        <taxon>Paraburkholderia</taxon>
    </lineage>
</organism>
<evidence type="ECO:0000313" key="1">
    <source>
        <dbReference type="EMBL" id="SIT41770.1"/>
    </source>
</evidence>
<dbReference type="Proteomes" id="UP000195569">
    <property type="component" value="Unassembled WGS sequence"/>
</dbReference>
<comment type="caution">
    <text evidence="1">The sequence shown here is derived from an EMBL/GenBank/DDBJ whole genome shotgun (WGS) entry which is preliminary data.</text>
</comment>
<dbReference type="EMBL" id="CYGY02000030">
    <property type="protein sequence ID" value="SIT41770.1"/>
    <property type="molecule type" value="Genomic_DNA"/>
</dbReference>
<protein>
    <submittedName>
        <fullName evidence="1">Uncharacterized protein</fullName>
    </submittedName>
</protein>
<name>A0A1N7S317_9BURK</name>
<reference evidence="1" key="1">
    <citation type="submission" date="2016-12" db="EMBL/GenBank/DDBJ databases">
        <authorList>
            <person name="Moulin L."/>
        </authorList>
    </citation>
    <scope>NUCLEOTIDE SEQUENCE [LARGE SCALE GENOMIC DNA]</scope>
    <source>
        <strain evidence="1">STM 7183</strain>
    </source>
</reference>
<evidence type="ECO:0000313" key="2">
    <source>
        <dbReference type="Proteomes" id="UP000195569"/>
    </source>
</evidence>
<proteinExistence type="predicted"/>
<gene>
    <name evidence="1" type="ORF">BN2476_300188</name>
</gene>